<evidence type="ECO:0000313" key="3">
    <source>
        <dbReference type="EMBL" id="KAF4143230.1"/>
    </source>
</evidence>
<comment type="caution">
    <text evidence="3">The sequence shown here is derived from an EMBL/GenBank/DDBJ whole genome shotgun (WGS) entry which is preliminary data.</text>
</comment>
<dbReference type="Gene3D" id="3.40.50.300">
    <property type="entry name" value="P-loop containing nucleotide triphosphate hydrolases"/>
    <property type="match status" value="1"/>
</dbReference>
<keyword evidence="1" id="KW-0813">Transport</keyword>
<dbReference type="Proteomes" id="UP000704712">
    <property type="component" value="Unassembled WGS sequence"/>
</dbReference>
<dbReference type="Pfam" id="PF00005">
    <property type="entry name" value="ABC_tran"/>
    <property type="match status" value="1"/>
</dbReference>
<organism evidence="3 4">
    <name type="scientific">Phytophthora infestans</name>
    <name type="common">Potato late blight agent</name>
    <name type="synonym">Botrytis infestans</name>
    <dbReference type="NCBI Taxonomy" id="4787"/>
    <lineage>
        <taxon>Eukaryota</taxon>
        <taxon>Sar</taxon>
        <taxon>Stramenopiles</taxon>
        <taxon>Oomycota</taxon>
        <taxon>Peronosporomycetes</taxon>
        <taxon>Peronosporales</taxon>
        <taxon>Peronosporaceae</taxon>
        <taxon>Phytophthora</taxon>
    </lineage>
</organism>
<reference evidence="3" key="1">
    <citation type="submission" date="2020-03" db="EMBL/GenBank/DDBJ databases">
        <title>Hybrid Assembly of Korean Phytophthora infestans isolates.</title>
        <authorList>
            <person name="Prokchorchik M."/>
            <person name="Lee Y."/>
            <person name="Seo J."/>
            <person name="Cho J.-H."/>
            <person name="Park Y.-E."/>
            <person name="Jang D.-C."/>
            <person name="Im J.-S."/>
            <person name="Choi J.-G."/>
            <person name="Park H.-J."/>
            <person name="Lee G.-B."/>
            <person name="Lee Y.-G."/>
            <person name="Hong S.-Y."/>
            <person name="Cho K."/>
            <person name="Sohn K.H."/>
        </authorList>
    </citation>
    <scope>NUCLEOTIDE SEQUENCE</scope>
    <source>
        <strain evidence="3">KR_2_A2</strain>
    </source>
</reference>
<dbReference type="InterPro" id="IPR003439">
    <property type="entry name" value="ABC_transporter-like_ATP-bd"/>
</dbReference>
<dbReference type="EMBL" id="JAACNO010001059">
    <property type="protein sequence ID" value="KAF4143230.1"/>
    <property type="molecule type" value="Genomic_DNA"/>
</dbReference>
<dbReference type="PANTHER" id="PTHR19241">
    <property type="entry name" value="ATP-BINDING CASSETTE TRANSPORTER"/>
    <property type="match status" value="1"/>
</dbReference>
<proteinExistence type="predicted"/>
<dbReference type="InterPro" id="IPR027417">
    <property type="entry name" value="P-loop_NTPase"/>
</dbReference>
<feature type="domain" description="ABC transporter" evidence="2">
    <location>
        <begin position="103"/>
        <end position="160"/>
    </location>
</feature>
<dbReference type="GO" id="GO:0005524">
    <property type="term" value="F:ATP binding"/>
    <property type="evidence" value="ECO:0007669"/>
    <property type="project" value="InterPro"/>
</dbReference>
<dbReference type="GO" id="GO:0016887">
    <property type="term" value="F:ATP hydrolysis activity"/>
    <property type="evidence" value="ECO:0007669"/>
    <property type="project" value="InterPro"/>
</dbReference>
<name>A0A8S9URB9_PHYIN</name>
<dbReference type="AlphaFoldDB" id="A0A8S9URB9"/>
<evidence type="ECO:0000313" key="4">
    <source>
        <dbReference type="Proteomes" id="UP000704712"/>
    </source>
</evidence>
<gene>
    <name evidence="3" type="ORF">GN958_ATG07591</name>
</gene>
<protein>
    <submittedName>
        <fullName evidence="3">ABC transporter</fullName>
    </submittedName>
</protein>
<accession>A0A8S9URB9</accession>
<dbReference type="SUPFAM" id="SSF52540">
    <property type="entry name" value="P-loop containing nucleoside triphosphate hydrolases"/>
    <property type="match status" value="1"/>
</dbReference>
<sequence>MASTQTDTSVQPIRATIEYDNGKTLMAQGPQALHDHVASRMEKALGRALPQMEVRFKDVSISADIVVKDETDIKVELPTLTNELMKSVRGLGAKKHTVRKQILRNVSGVFKPGTITLVLGQPGSGKSSLMKLLSGRFPDQKNVTIEGEVTYNGAPANDETSTILP</sequence>
<evidence type="ECO:0000256" key="1">
    <source>
        <dbReference type="ARBA" id="ARBA00022448"/>
    </source>
</evidence>
<evidence type="ECO:0000259" key="2">
    <source>
        <dbReference type="Pfam" id="PF00005"/>
    </source>
</evidence>